<organism evidence="1 2">
    <name type="scientific">Fusarium agapanthi</name>
    <dbReference type="NCBI Taxonomy" id="1803897"/>
    <lineage>
        <taxon>Eukaryota</taxon>
        <taxon>Fungi</taxon>
        <taxon>Dikarya</taxon>
        <taxon>Ascomycota</taxon>
        <taxon>Pezizomycotina</taxon>
        <taxon>Sordariomycetes</taxon>
        <taxon>Hypocreomycetidae</taxon>
        <taxon>Hypocreales</taxon>
        <taxon>Nectriaceae</taxon>
        <taxon>Fusarium</taxon>
        <taxon>Fusarium fujikuroi species complex</taxon>
    </lineage>
</organism>
<dbReference type="Proteomes" id="UP000737391">
    <property type="component" value="Unassembled WGS sequence"/>
</dbReference>
<dbReference type="AlphaFoldDB" id="A0A9P5BBX6"/>
<evidence type="ECO:0000313" key="2">
    <source>
        <dbReference type="Proteomes" id="UP000737391"/>
    </source>
</evidence>
<comment type="caution">
    <text evidence="1">The sequence shown here is derived from an EMBL/GenBank/DDBJ whole genome shotgun (WGS) entry which is preliminary data.</text>
</comment>
<accession>A0A9P5BBX6</accession>
<reference evidence="1" key="1">
    <citation type="submission" date="2020-01" db="EMBL/GenBank/DDBJ databases">
        <title>Identification and distribution of gene clusters putatively required for synthesis of sphingolipid metabolism inhibitors in phylogenetically diverse species of the filamentous fungus Fusarium.</title>
        <authorList>
            <person name="Kim H.-S."/>
            <person name="Busman M."/>
            <person name="Brown D.W."/>
            <person name="Divon H."/>
            <person name="Uhlig S."/>
            <person name="Proctor R.H."/>
        </authorList>
    </citation>
    <scope>NUCLEOTIDE SEQUENCE</scope>
    <source>
        <strain evidence="1">NRRL 31653</strain>
    </source>
</reference>
<protein>
    <submittedName>
        <fullName evidence="1">Uncharacterized protein</fullName>
    </submittedName>
</protein>
<proteinExistence type="predicted"/>
<sequence length="209" mass="23926">MYDAGGHRICRCLKTGAIIDSSSHDGAVVKLPGDEWKYNGSTFVWDAEGDGIVTESDGFQEPFHWFSFEKGLACCFLQFARSPEVLTQFRFTKTNGQRRKGGYVKWVIAEKQQPNGDPPKAYLMLKKWKKDPSPQRIVWREGKANYRDRKGTPNTSIQCWFAVEDFVEKVGSMTLWGMDDCDFVHGQIWVNLVQHYGFPVLKHSYSPDS</sequence>
<evidence type="ECO:0000313" key="1">
    <source>
        <dbReference type="EMBL" id="KAF4499602.1"/>
    </source>
</evidence>
<dbReference type="OrthoDB" id="4965674at2759"/>
<dbReference type="EMBL" id="LUFC02000246">
    <property type="protein sequence ID" value="KAF4499602.1"/>
    <property type="molecule type" value="Genomic_DNA"/>
</dbReference>
<name>A0A9P5BBX6_9HYPO</name>
<gene>
    <name evidence="1" type="ORF">FAGAP_4217</name>
</gene>
<keyword evidence="2" id="KW-1185">Reference proteome</keyword>